<gene>
    <name evidence="7" type="primary">SPH5_1</name>
    <name evidence="7" type="ORF">CFP56_000552</name>
</gene>
<dbReference type="AlphaFoldDB" id="A0AAW0LJF1"/>
<organism evidence="7 8">
    <name type="scientific">Quercus suber</name>
    <name type="common">Cork oak</name>
    <dbReference type="NCBI Taxonomy" id="58331"/>
    <lineage>
        <taxon>Eukaryota</taxon>
        <taxon>Viridiplantae</taxon>
        <taxon>Streptophyta</taxon>
        <taxon>Embryophyta</taxon>
        <taxon>Tracheophyta</taxon>
        <taxon>Spermatophyta</taxon>
        <taxon>Magnoliopsida</taxon>
        <taxon>eudicotyledons</taxon>
        <taxon>Gunneridae</taxon>
        <taxon>Pentapetalae</taxon>
        <taxon>rosids</taxon>
        <taxon>fabids</taxon>
        <taxon>Fagales</taxon>
        <taxon>Fagaceae</taxon>
        <taxon>Quercus</taxon>
    </lineage>
</organism>
<evidence type="ECO:0000256" key="6">
    <source>
        <dbReference type="RuleBase" id="RU367044"/>
    </source>
</evidence>
<dbReference type="InterPro" id="IPR010264">
    <property type="entry name" value="Self-incomp_S1"/>
</dbReference>
<evidence type="ECO:0000256" key="5">
    <source>
        <dbReference type="ARBA" id="ARBA00022729"/>
    </source>
</evidence>
<evidence type="ECO:0000313" key="7">
    <source>
        <dbReference type="EMBL" id="KAK7850603.1"/>
    </source>
</evidence>
<keyword evidence="8" id="KW-1185">Reference proteome</keyword>
<dbReference type="EMBL" id="PKMF04000098">
    <property type="protein sequence ID" value="KAK7850603.1"/>
    <property type="molecule type" value="Genomic_DNA"/>
</dbReference>
<keyword evidence="3 6" id="KW-0713">Self-incompatibility</keyword>
<evidence type="ECO:0000256" key="1">
    <source>
        <dbReference type="ARBA" id="ARBA00004613"/>
    </source>
</evidence>
<sequence length="204" mass="23497">MIEALTDIKHTKEGREPKYPKAMRMAIAFVFFMKFRVQLRQVLMQCQRMTVAHPCLASCVIKFFATSLAYNDLRSIKYTPPKVHITTTNDLTNAMPVTIHCSSHADDFGVHSVVKLANIQFDFQPIPLLSEDVNCSMEWGGQTHYFDVYIDKRDKDRGNICCSWFLKKAGPCLILGPIGWLVSYKYSNELKQTMYRVKQEDLES</sequence>
<accession>A0AAW0LJF1</accession>
<evidence type="ECO:0000313" key="8">
    <source>
        <dbReference type="Proteomes" id="UP000237347"/>
    </source>
</evidence>
<comment type="caution">
    <text evidence="7">The sequence shown here is derived from an EMBL/GenBank/DDBJ whole genome shotgun (WGS) entry which is preliminary data.</text>
</comment>
<dbReference type="PANTHER" id="PTHR31232:SF149">
    <property type="entry name" value="S-PROTEIN HOMOLOG"/>
    <property type="match status" value="1"/>
</dbReference>
<comment type="similarity">
    <text evidence="2 6">Belongs to the plant self-incompatibility (S1) protein family.</text>
</comment>
<proteinExistence type="inferred from homology"/>
<dbReference type="Pfam" id="PF05938">
    <property type="entry name" value="Self-incomp_S1"/>
    <property type="match status" value="1"/>
</dbReference>
<evidence type="ECO:0000256" key="3">
    <source>
        <dbReference type="ARBA" id="ARBA00022471"/>
    </source>
</evidence>
<dbReference type="GO" id="GO:0060320">
    <property type="term" value="P:rejection of self pollen"/>
    <property type="evidence" value="ECO:0007669"/>
    <property type="project" value="UniProtKB-KW"/>
</dbReference>
<evidence type="ECO:0000256" key="2">
    <source>
        <dbReference type="ARBA" id="ARBA00005581"/>
    </source>
</evidence>
<name>A0AAW0LJF1_QUESU</name>
<evidence type="ECO:0000256" key="4">
    <source>
        <dbReference type="ARBA" id="ARBA00022525"/>
    </source>
</evidence>
<protein>
    <recommendedName>
        <fullName evidence="6">S-protein homolog</fullName>
    </recommendedName>
</protein>
<reference evidence="7 8" key="1">
    <citation type="journal article" date="2018" name="Sci. Data">
        <title>The draft genome sequence of cork oak.</title>
        <authorList>
            <person name="Ramos A.M."/>
            <person name="Usie A."/>
            <person name="Barbosa P."/>
            <person name="Barros P.M."/>
            <person name="Capote T."/>
            <person name="Chaves I."/>
            <person name="Simoes F."/>
            <person name="Abreu I."/>
            <person name="Carrasquinho I."/>
            <person name="Faro C."/>
            <person name="Guimaraes J.B."/>
            <person name="Mendonca D."/>
            <person name="Nobrega F."/>
            <person name="Rodrigues L."/>
            <person name="Saibo N.J.M."/>
            <person name="Varela M.C."/>
            <person name="Egas C."/>
            <person name="Matos J."/>
            <person name="Miguel C.M."/>
            <person name="Oliveira M.M."/>
            <person name="Ricardo C.P."/>
            <person name="Goncalves S."/>
        </authorList>
    </citation>
    <scope>NUCLEOTIDE SEQUENCE [LARGE SCALE GENOMIC DNA]</scope>
    <source>
        <strain evidence="8">cv. HL8</strain>
    </source>
</reference>
<dbReference type="GO" id="GO:0005576">
    <property type="term" value="C:extracellular region"/>
    <property type="evidence" value="ECO:0007669"/>
    <property type="project" value="UniProtKB-SubCell"/>
</dbReference>
<dbReference type="Proteomes" id="UP000237347">
    <property type="component" value="Unassembled WGS sequence"/>
</dbReference>
<keyword evidence="5" id="KW-0732">Signal</keyword>
<keyword evidence="4 6" id="KW-0964">Secreted</keyword>
<comment type="subcellular location">
    <subcellularLocation>
        <location evidence="1 6">Secreted</location>
    </subcellularLocation>
</comment>
<dbReference type="PANTHER" id="PTHR31232">
    <property type="match status" value="1"/>
</dbReference>